<feature type="domain" description="HTH cro/C1-type" evidence="1">
    <location>
        <begin position="6"/>
        <end position="60"/>
    </location>
</feature>
<dbReference type="InterPro" id="IPR010982">
    <property type="entry name" value="Lambda_DNA-bd_dom_sf"/>
</dbReference>
<dbReference type="PROSITE" id="PS50943">
    <property type="entry name" value="HTH_CROC1"/>
    <property type="match status" value="1"/>
</dbReference>
<dbReference type="CDD" id="cd00093">
    <property type="entry name" value="HTH_XRE"/>
    <property type="match status" value="1"/>
</dbReference>
<sequence>MLPSLLKSLREEKKFPQREVASALGIDTTTYCKIEKGKYPANKEQVEKLAELFHADRNELVKVWLADKIVNIANKDEEVAAEAIKLADSKFNDLSKEP</sequence>
<evidence type="ECO:0000313" key="2">
    <source>
        <dbReference type="EMBL" id="MST84785.1"/>
    </source>
</evidence>
<reference evidence="2 3" key="1">
    <citation type="submission" date="2019-08" db="EMBL/GenBank/DDBJ databases">
        <title>In-depth cultivation of the pig gut microbiome towards novel bacterial diversity and tailored functional studies.</title>
        <authorList>
            <person name="Wylensek D."/>
            <person name="Hitch T.C.A."/>
            <person name="Clavel T."/>
        </authorList>
    </citation>
    <scope>NUCLEOTIDE SEQUENCE [LARGE SCALE GENOMIC DNA]</scope>
    <source>
        <strain evidence="2 3">LKV-178-WT-2A</strain>
    </source>
</reference>
<dbReference type="Proteomes" id="UP000438914">
    <property type="component" value="Unassembled WGS sequence"/>
</dbReference>
<comment type="caution">
    <text evidence="2">The sequence shown here is derived from an EMBL/GenBank/DDBJ whole genome shotgun (WGS) entry which is preliminary data.</text>
</comment>
<name>A0A7K0KH40_9BACT</name>
<dbReference type="Gene3D" id="1.10.260.40">
    <property type="entry name" value="lambda repressor-like DNA-binding domains"/>
    <property type="match status" value="1"/>
</dbReference>
<keyword evidence="3" id="KW-1185">Reference proteome</keyword>
<accession>A0A7K0KH40</accession>
<protein>
    <submittedName>
        <fullName evidence="2">Helix-turn-helix domain-containing protein</fullName>
    </submittedName>
</protein>
<dbReference type="InterPro" id="IPR001387">
    <property type="entry name" value="Cro/C1-type_HTH"/>
</dbReference>
<dbReference type="SMART" id="SM00530">
    <property type="entry name" value="HTH_XRE"/>
    <property type="match status" value="1"/>
</dbReference>
<dbReference type="Pfam" id="PF12844">
    <property type="entry name" value="HTH_19"/>
    <property type="match status" value="1"/>
</dbReference>
<organism evidence="2 3">
    <name type="scientific">Hallella mizrahii</name>
    <dbReference type="NCBI Taxonomy" id="2606637"/>
    <lineage>
        <taxon>Bacteria</taxon>
        <taxon>Pseudomonadati</taxon>
        <taxon>Bacteroidota</taxon>
        <taxon>Bacteroidia</taxon>
        <taxon>Bacteroidales</taxon>
        <taxon>Prevotellaceae</taxon>
        <taxon>Hallella</taxon>
    </lineage>
</organism>
<evidence type="ECO:0000259" key="1">
    <source>
        <dbReference type="PROSITE" id="PS50943"/>
    </source>
</evidence>
<evidence type="ECO:0000313" key="3">
    <source>
        <dbReference type="Proteomes" id="UP000438914"/>
    </source>
</evidence>
<gene>
    <name evidence="2" type="ORF">FYJ73_08920</name>
</gene>
<dbReference type="AlphaFoldDB" id="A0A7K0KH40"/>
<dbReference type="EMBL" id="VUNG01000021">
    <property type="protein sequence ID" value="MST84785.1"/>
    <property type="molecule type" value="Genomic_DNA"/>
</dbReference>
<dbReference type="GO" id="GO:0003677">
    <property type="term" value="F:DNA binding"/>
    <property type="evidence" value="ECO:0007669"/>
    <property type="project" value="InterPro"/>
</dbReference>
<proteinExistence type="predicted"/>
<dbReference type="SUPFAM" id="SSF47413">
    <property type="entry name" value="lambda repressor-like DNA-binding domains"/>
    <property type="match status" value="1"/>
</dbReference>